<keyword evidence="2" id="KW-0812">Transmembrane</keyword>
<gene>
    <name evidence="4" type="ORF">Achr_23670</name>
</gene>
<accession>A0A0C4WMU6</accession>
<dbReference type="Proteomes" id="UP000068210">
    <property type="component" value="Chromosome"/>
</dbReference>
<dbReference type="HOGENOM" id="CLU_084180_0_0_6"/>
<evidence type="ECO:0000313" key="4">
    <source>
        <dbReference type="EMBL" id="AJE21804.1"/>
    </source>
</evidence>
<feature type="compositionally biased region" description="Pro residues" evidence="1">
    <location>
        <begin position="135"/>
        <end position="144"/>
    </location>
</feature>
<feature type="compositionally biased region" description="Pro residues" evidence="1">
    <location>
        <begin position="118"/>
        <end position="128"/>
    </location>
</feature>
<reference evidence="4 5" key="1">
    <citation type="journal article" date="2015" name="PLoS ONE">
        <title>Azotobacter Genomes: The Genome of Azotobacter chroococcum NCIMB 8003 (ATCC 4412).</title>
        <authorList>
            <person name="Robson R.L."/>
            <person name="Jones R."/>
            <person name="Robson R.M."/>
            <person name="Schwartz A."/>
            <person name="Richardson T.H."/>
        </authorList>
    </citation>
    <scope>NUCLEOTIDE SEQUENCE [LARGE SCALE GENOMIC DNA]</scope>
    <source>
        <strain evidence="4 5">NCIMB 8003</strain>
    </source>
</reference>
<sequence>MSYILEALKQSEHARQQGKAPALNSLPPLLAPSREAAGRRPPAYLLLALGLALIGAGLAWWRPWQNATAGAVVQATPAETHAPRSAPPAPVAPAPARVAASPAPAAERPGPAVASQPPSSPSVIPEPPLIRLDPPAAPEIPPSAPALAATQPAARPAPALPAPPERVLGFHELPAELRQSLPRLSLSGFSYAEEPQLRMAVINERILHQGDQAGPGIVLERIASDGVVLNYRGFRFRPR</sequence>
<evidence type="ECO:0000256" key="1">
    <source>
        <dbReference type="SAM" id="MobiDB-lite"/>
    </source>
</evidence>
<dbReference type="AlphaFoldDB" id="A0A0C4WMU6"/>
<evidence type="ECO:0000256" key="2">
    <source>
        <dbReference type="SAM" id="Phobius"/>
    </source>
</evidence>
<organism evidence="4 5">
    <name type="scientific">Azotobacter chroococcum NCIMB 8003</name>
    <dbReference type="NCBI Taxonomy" id="1328314"/>
    <lineage>
        <taxon>Bacteria</taxon>
        <taxon>Pseudomonadati</taxon>
        <taxon>Pseudomonadota</taxon>
        <taxon>Gammaproteobacteria</taxon>
        <taxon>Pseudomonadales</taxon>
        <taxon>Pseudomonadaceae</taxon>
        <taxon>Azotobacter</taxon>
    </lineage>
</organism>
<dbReference type="KEGG" id="acx:Achr_23670"/>
<keyword evidence="2" id="KW-0472">Membrane</keyword>
<dbReference type="InterPro" id="IPR032389">
    <property type="entry name" value="GspB_C"/>
</dbReference>
<dbReference type="Pfam" id="PF16537">
    <property type="entry name" value="T2SSB"/>
    <property type="match status" value="1"/>
</dbReference>
<keyword evidence="5" id="KW-1185">Reference proteome</keyword>
<proteinExistence type="predicted"/>
<feature type="transmembrane region" description="Helical" evidence="2">
    <location>
        <begin position="43"/>
        <end position="61"/>
    </location>
</feature>
<dbReference type="STRING" id="1328314.Achr_23670"/>
<evidence type="ECO:0000313" key="5">
    <source>
        <dbReference type="Proteomes" id="UP000068210"/>
    </source>
</evidence>
<keyword evidence="2" id="KW-1133">Transmembrane helix</keyword>
<feature type="domain" description="Type II secretion system protein GspB C-terminal" evidence="3">
    <location>
        <begin position="181"/>
        <end position="237"/>
    </location>
</feature>
<dbReference type="EMBL" id="CP010415">
    <property type="protein sequence ID" value="AJE21804.1"/>
    <property type="molecule type" value="Genomic_DNA"/>
</dbReference>
<dbReference type="GO" id="GO:0015627">
    <property type="term" value="C:type II protein secretion system complex"/>
    <property type="evidence" value="ECO:0007669"/>
    <property type="project" value="InterPro"/>
</dbReference>
<name>A0A0C4WMU6_9GAMM</name>
<protein>
    <recommendedName>
        <fullName evidence="3">Type II secretion system protein GspB C-terminal domain-containing protein</fullName>
    </recommendedName>
</protein>
<feature type="region of interest" description="Disordered" evidence="1">
    <location>
        <begin position="78"/>
        <end position="160"/>
    </location>
</feature>
<evidence type="ECO:0000259" key="3">
    <source>
        <dbReference type="Pfam" id="PF16537"/>
    </source>
</evidence>
<feature type="compositionally biased region" description="Low complexity" evidence="1">
    <location>
        <begin position="94"/>
        <end position="117"/>
    </location>
</feature>
<dbReference type="RefSeq" id="WP_039804596.1">
    <property type="nucleotide sequence ID" value="NZ_CP010415.1"/>
</dbReference>
<feature type="compositionally biased region" description="Low complexity" evidence="1">
    <location>
        <begin position="145"/>
        <end position="157"/>
    </location>
</feature>